<name>A0AAV0GDV0_9ASTE</name>
<sequence>MEEYDYYNFWENYFSTTPYSDFSCMEPLIDDYPMLSSPSFLDFYDAEAA</sequence>
<keyword evidence="2" id="KW-1185">Reference proteome</keyword>
<feature type="non-terminal residue" evidence="1">
    <location>
        <position position="49"/>
    </location>
</feature>
<gene>
    <name evidence="1" type="ORF">CEPIT_LOCUS42212</name>
</gene>
<evidence type="ECO:0000313" key="2">
    <source>
        <dbReference type="Proteomes" id="UP001152523"/>
    </source>
</evidence>
<comment type="caution">
    <text evidence="1">The sequence shown here is derived from an EMBL/GenBank/DDBJ whole genome shotgun (WGS) entry which is preliminary data.</text>
</comment>
<dbReference type="EMBL" id="CAMAPF010001075">
    <property type="protein sequence ID" value="CAH9145430.1"/>
    <property type="molecule type" value="Genomic_DNA"/>
</dbReference>
<evidence type="ECO:0000313" key="1">
    <source>
        <dbReference type="EMBL" id="CAH9145430.1"/>
    </source>
</evidence>
<dbReference type="AlphaFoldDB" id="A0AAV0GDV0"/>
<proteinExistence type="predicted"/>
<dbReference type="Proteomes" id="UP001152523">
    <property type="component" value="Unassembled WGS sequence"/>
</dbReference>
<protein>
    <submittedName>
        <fullName evidence="1">Uncharacterized protein</fullName>
    </submittedName>
</protein>
<organism evidence="1 2">
    <name type="scientific">Cuscuta epithymum</name>
    <dbReference type="NCBI Taxonomy" id="186058"/>
    <lineage>
        <taxon>Eukaryota</taxon>
        <taxon>Viridiplantae</taxon>
        <taxon>Streptophyta</taxon>
        <taxon>Embryophyta</taxon>
        <taxon>Tracheophyta</taxon>
        <taxon>Spermatophyta</taxon>
        <taxon>Magnoliopsida</taxon>
        <taxon>eudicotyledons</taxon>
        <taxon>Gunneridae</taxon>
        <taxon>Pentapetalae</taxon>
        <taxon>asterids</taxon>
        <taxon>lamiids</taxon>
        <taxon>Solanales</taxon>
        <taxon>Convolvulaceae</taxon>
        <taxon>Cuscuteae</taxon>
        <taxon>Cuscuta</taxon>
        <taxon>Cuscuta subgen. Cuscuta</taxon>
    </lineage>
</organism>
<accession>A0AAV0GDV0</accession>
<reference evidence="1" key="1">
    <citation type="submission" date="2022-07" db="EMBL/GenBank/DDBJ databases">
        <authorList>
            <person name="Macas J."/>
            <person name="Novak P."/>
            <person name="Neumann P."/>
        </authorList>
    </citation>
    <scope>NUCLEOTIDE SEQUENCE</scope>
</reference>